<accession>A0A183F2L5</accession>
<dbReference type="PROSITE" id="PS50878">
    <property type="entry name" value="RT_POL"/>
    <property type="match status" value="1"/>
</dbReference>
<dbReference type="PANTHER" id="PTHR47027:SF20">
    <property type="entry name" value="REVERSE TRANSCRIPTASE-LIKE PROTEIN WITH RNA-DIRECTED DNA POLYMERASE DOMAIN"/>
    <property type="match status" value="1"/>
</dbReference>
<gene>
    <name evidence="2" type="ORF">HPBE_LOCUS382</name>
</gene>
<feature type="domain" description="Reverse transcriptase" evidence="1">
    <location>
        <begin position="1"/>
        <end position="93"/>
    </location>
</feature>
<dbReference type="WBParaSite" id="HPBE_0000038101-mRNA-1">
    <property type="protein sequence ID" value="HPBE_0000038101-mRNA-1"/>
    <property type="gene ID" value="HPBE_0000038101"/>
</dbReference>
<sequence length="170" mass="19446">MKDLNWDDKCYLVDGKRISYLRFADDIVLISTSMAKVEEMLNELNVAGMKMGLDMNMSKTQFMVNQWCDTGLVRLNGVAQLQVDSYVYLGRELYMDNDLAPEMPAGDAQHGQPSVRLAKSPIRSRIPASGPRYPTPLYCLRCVTRRKPGPTTRQSPEQCKLRIVHWRDVF</sequence>
<dbReference type="OrthoDB" id="5824068at2759"/>
<dbReference type="AlphaFoldDB" id="A0A183F2L5"/>
<reference evidence="4" key="2">
    <citation type="submission" date="2019-09" db="UniProtKB">
        <authorList>
            <consortium name="WormBaseParasite"/>
        </authorList>
    </citation>
    <scope>IDENTIFICATION</scope>
</reference>
<evidence type="ECO:0000259" key="1">
    <source>
        <dbReference type="PROSITE" id="PS50878"/>
    </source>
</evidence>
<evidence type="ECO:0000313" key="4">
    <source>
        <dbReference type="WBParaSite" id="HPBE_0000038101-mRNA-1"/>
    </source>
</evidence>
<organism evidence="3 4">
    <name type="scientific">Heligmosomoides polygyrus</name>
    <name type="common">Parasitic roundworm</name>
    <dbReference type="NCBI Taxonomy" id="6339"/>
    <lineage>
        <taxon>Eukaryota</taxon>
        <taxon>Metazoa</taxon>
        <taxon>Ecdysozoa</taxon>
        <taxon>Nematoda</taxon>
        <taxon>Chromadorea</taxon>
        <taxon>Rhabditida</taxon>
        <taxon>Rhabditina</taxon>
        <taxon>Rhabditomorpha</taxon>
        <taxon>Strongyloidea</taxon>
        <taxon>Heligmosomidae</taxon>
        <taxon>Heligmosomoides</taxon>
    </lineage>
</organism>
<evidence type="ECO:0000313" key="3">
    <source>
        <dbReference type="Proteomes" id="UP000050761"/>
    </source>
</evidence>
<name>A0A183F2L5_HELPZ</name>
<reference evidence="2 3" key="1">
    <citation type="submission" date="2018-11" db="EMBL/GenBank/DDBJ databases">
        <authorList>
            <consortium name="Pathogen Informatics"/>
        </authorList>
    </citation>
    <scope>NUCLEOTIDE SEQUENCE [LARGE SCALE GENOMIC DNA]</scope>
</reference>
<proteinExistence type="predicted"/>
<dbReference type="PANTHER" id="PTHR47027">
    <property type="entry name" value="REVERSE TRANSCRIPTASE DOMAIN-CONTAINING PROTEIN"/>
    <property type="match status" value="1"/>
</dbReference>
<protein>
    <submittedName>
        <fullName evidence="4">Reverse transcriptase domain-containing protein</fullName>
    </submittedName>
</protein>
<keyword evidence="3" id="KW-1185">Reference proteome</keyword>
<dbReference type="InterPro" id="IPR000477">
    <property type="entry name" value="RT_dom"/>
</dbReference>
<dbReference type="Proteomes" id="UP000050761">
    <property type="component" value="Unassembled WGS sequence"/>
</dbReference>
<evidence type="ECO:0000313" key="2">
    <source>
        <dbReference type="EMBL" id="VDO18764.1"/>
    </source>
</evidence>
<accession>A0A3P7U2W5</accession>
<dbReference type="EMBL" id="UZAH01000249">
    <property type="protein sequence ID" value="VDO18764.1"/>
    <property type="molecule type" value="Genomic_DNA"/>
</dbReference>
<dbReference type="Pfam" id="PF00078">
    <property type="entry name" value="RVT_1"/>
    <property type="match status" value="1"/>
</dbReference>